<dbReference type="InterPro" id="IPR003591">
    <property type="entry name" value="Leu-rich_rpt_typical-subtyp"/>
</dbReference>
<dbReference type="InterPro" id="IPR055414">
    <property type="entry name" value="LRR_R13L4/SHOC2-like"/>
</dbReference>
<dbReference type="PANTHER" id="PTHR48051">
    <property type="match status" value="1"/>
</dbReference>
<evidence type="ECO:0000259" key="3">
    <source>
        <dbReference type="Pfam" id="PF23598"/>
    </source>
</evidence>
<dbReference type="InterPro" id="IPR050216">
    <property type="entry name" value="LRR_domain-containing"/>
</dbReference>
<accession>A0A6U4WLV8</accession>
<dbReference type="Pfam" id="PF13855">
    <property type="entry name" value="LRR_8"/>
    <property type="match status" value="1"/>
</dbReference>
<evidence type="ECO:0000256" key="1">
    <source>
        <dbReference type="ARBA" id="ARBA00022614"/>
    </source>
</evidence>
<keyword evidence="2" id="KW-0677">Repeat</keyword>
<reference evidence="4" key="1">
    <citation type="submission" date="2021-01" db="EMBL/GenBank/DDBJ databases">
        <authorList>
            <person name="Corre E."/>
            <person name="Pelletier E."/>
            <person name="Niang G."/>
            <person name="Scheremetjew M."/>
            <person name="Finn R."/>
            <person name="Kale V."/>
            <person name="Holt S."/>
            <person name="Cochrane G."/>
            <person name="Meng A."/>
            <person name="Brown T."/>
            <person name="Cohen L."/>
        </authorList>
    </citation>
    <scope>NUCLEOTIDE SEQUENCE</scope>
    <source>
        <strain evidence="4">CCMP441</strain>
    </source>
</reference>
<keyword evidence="1" id="KW-0433">Leucine-rich repeat</keyword>
<dbReference type="SUPFAM" id="SSF52058">
    <property type="entry name" value="L domain-like"/>
    <property type="match status" value="1"/>
</dbReference>
<dbReference type="PROSITE" id="PS51450">
    <property type="entry name" value="LRR"/>
    <property type="match status" value="1"/>
</dbReference>
<dbReference type="InterPro" id="IPR032675">
    <property type="entry name" value="LRR_dom_sf"/>
</dbReference>
<dbReference type="Pfam" id="PF00560">
    <property type="entry name" value="LRR_1"/>
    <property type="match status" value="1"/>
</dbReference>
<evidence type="ECO:0000313" key="4">
    <source>
        <dbReference type="EMBL" id="CAD8751894.1"/>
    </source>
</evidence>
<dbReference type="SMART" id="SM00369">
    <property type="entry name" value="LRR_TYP"/>
    <property type="match status" value="5"/>
</dbReference>
<dbReference type="EMBL" id="HBFK01030235">
    <property type="protein sequence ID" value="CAD8751894.1"/>
    <property type="molecule type" value="Transcribed_RNA"/>
</dbReference>
<dbReference type="AlphaFoldDB" id="A0A6U4WLV8"/>
<dbReference type="PANTHER" id="PTHR48051:SF54">
    <property type="entry name" value="LEUCINE-RICH REPEAT-CONTAINING PROTEIN"/>
    <property type="match status" value="1"/>
</dbReference>
<evidence type="ECO:0000256" key="2">
    <source>
        <dbReference type="ARBA" id="ARBA00022737"/>
    </source>
</evidence>
<name>A0A6U4WLV8_HEMAN</name>
<proteinExistence type="predicted"/>
<dbReference type="SMART" id="SM00364">
    <property type="entry name" value="LRR_BAC"/>
    <property type="match status" value="6"/>
</dbReference>
<sequence length="256" mass="28330">MGGSSSKNDFSNQIGTGSLGATSEQELEIDADMNMLDLRLKKLTSLPWDLAVLSNLQELDLSMNSFQHIPDQCTWKDGHLATSLTKLSINQNIVNNVPPEIGEMKRLKVLCCYDNRITSVPDTMHQMSSLTQLSIYNNALTSLPETFCQIPQLQVAYLSNNRIAKLPDGIGQLTSLRGLYIDGNLLTELPPSFFELPKLRELTLVNNTLNGVPEKLGSMASLEELYLNGSCGRKPVVVPDSIKNKKILKDCYEGQI</sequence>
<gene>
    <name evidence="4" type="ORF">HAND1043_LOCUS18400</name>
</gene>
<dbReference type="InterPro" id="IPR001611">
    <property type="entry name" value="Leu-rich_rpt"/>
</dbReference>
<dbReference type="GO" id="GO:0005737">
    <property type="term" value="C:cytoplasm"/>
    <property type="evidence" value="ECO:0007669"/>
    <property type="project" value="TreeGrafter"/>
</dbReference>
<organism evidence="4">
    <name type="scientific">Hemiselmis andersenii</name>
    <name type="common">Cryptophyte alga</name>
    <dbReference type="NCBI Taxonomy" id="464988"/>
    <lineage>
        <taxon>Eukaryota</taxon>
        <taxon>Cryptophyceae</taxon>
        <taxon>Cryptomonadales</taxon>
        <taxon>Hemiselmidaceae</taxon>
        <taxon>Hemiselmis</taxon>
    </lineage>
</organism>
<feature type="domain" description="Disease resistance R13L4/SHOC-2-like LRR" evidence="3">
    <location>
        <begin position="149"/>
        <end position="230"/>
    </location>
</feature>
<dbReference type="Gene3D" id="3.80.10.10">
    <property type="entry name" value="Ribonuclease Inhibitor"/>
    <property type="match status" value="1"/>
</dbReference>
<protein>
    <recommendedName>
        <fullName evidence="3">Disease resistance R13L4/SHOC-2-like LRR domain-containing protein</fullName>
    </recommendedName>
</protein>
<dbReference type="Pfam" id="PF23598">
    <property type="entry name" value="LRR_14"/>
    <property type="match status" value="1"/>
</dbReference>